<sequence length="202" mass="21803">MNGKLICVCCVCDNSIFAFSAASFKRCTAMRSCARSIPCALLNCCVNQSMMRWSQSSPPRCVSPCVLFTSNTPSPISRTETSNVPPPRSNTRMVSSCSDLSRPYASAAAVGSLMMRRTLRPAIAPASFVAVRCASSKYAGTVMTASVTVSPRYASASRFNFISVRALISCGVYFLPSISSEVHVVPIWRLMLRNVRSGLVMA</sequence>
<reference evidence="2" key="1">
    <citation type="submission" date="2020-05" db="EMBL/GenBank/DDBJ databases">
        <authorList>
            <person name="Chiriac C."/>
            <person name="Salcher M."/>
            <person name="Ghai R."/>
            <person name="Kavagutti S V."/>
        </authorList>
    </citation>
    <scope>NUCLEOTIDE SEQUENCE</scope>
</reference>
<dbReference type="EMBL" id="CAEZXA010000036">
    <property type="protein sequence ID" value="CAB4672101.1"/>
    <property type="molecule type" value="Genomic_DNA"/>
</dbReference>
<protein>
    <submittedName>
        <fullName evidence="2">Unannotated protein</fullName>
    </submittedName>
</protein>
<dbReference type="AlphaFoldDB" id="A0A6J7T8S0"/>
<gene>
    <name evidence="1" type="ORF">UFOPK2334_00581</name>
    <name evidence="2" type="ORF">UFOPK4293_00910</name>
</gene>
<organism evidence="2">
    <name type="scientific">freshwater metagenome</name>
    <dbReference type="NCBI Taxonomy" id="449393"/>
    <lineage>
        <taxon>unclassified sequences</taxon>
        <taxon>metagenomes</taxon>
        <taxon>ecological metagenomes</taxon>
    </lineage>
</organism>
<proteinExistence type="predicted"/>
<dbReference type="EMBL" id="CAFBQH010000049">
    <property type="protein sequence ID" value="CAB5050219.1"/>
    <property type="molecule type" value="Genomic_DNA"/>
</dbReference>
<evidence type="ECO:0000313" key="1">
    <source>
        <dbReference type="EMBL" id="CAB4672101.1"/>
    </source>
</evidence>
<accession>A0A6J7T8S0</accession>
<name>A0A6J7T8S0_9ZZZZ</name>
<evidence type="ECO:0000313" key="2">
    <source>
        <dbReference type="EMBL" id="CAB5050219.1"/>
    </source>
</evidence>